<dbReference type="Proteomes" id="UP001642464">
    <property type="component" value="Unassembled WGS sequence"/>
</dbReference>
<accession>A0ABP0QSV6</accession>
<feature type="region of interest" description="Disordered" evidence="1">
    <location>
        <begin position="62"/>
        <end position="141"/>
    </location>
</feature>
<dbReference type="EMBL" id="CAXAMM010040140">
    <property type="protein sequence ID" value="CAK9091368.1"/>
    <property type="molecule type" value="Genomic_DNA"/>
</dbReference>
<feature type="compositionally biased region" description="Acidic residues" evidence="1">
    <location>
        <begin position="84"/>
        <end position="102"/>
    </location>
</feature>
<name>A0ABP0QSV6_9DINO</name>
<comment type="caution">
    <text evidence="2">The sequence shown here is derived from an EMBL/GenBank/DDBJ whole genome shotgun (WGS) entry which is preliminary data.</text>
</comment>
<proteinExistence type="predicted"/>
<gene>
    <name evidence="2" type="ORF">SCF082_LOCUS43048</name>
</gene>
<organism evidence="2 3">
    <name type="scientific">Durusdinium trenchii</name>
    <dbReference type="NCBI Taxonomy" id="1381693"/>
    <lineage>
        <taxon>Eukaryota</taxon>
        <taxon>Sar</taxon>
        <taxon>Alveolata</taxon>
        <taxon>Dinophyceae</taxon>
        <taxon>Suessiales</taxon>
        <taxon>Symbiodiniaceae</taxon>
        <taxon>Durusdinium</taxon>
    </lineage>
</organism>
<evidence type="ECO:0000256" key="1">
    <source>
        <dbReference type="SAM" id="MobiDB-lite"/>
    </source>
</evidence>
<protein>
    <submittedName>
        <fullName evidence="2">Uncharacterized protein</fullName>
    </submittedName>
</protein>
<keyword evidence="3" id="KW-1185">Reference proteome</keyword>
<evidence type="ECO:0000313" key="3">
    <source>
        <dbReference type="Proteomes" id="UP001642464"/>
    </source>
</evidence>
<evidence type="ECO:0000313" key="2">
    <source>
        <dbReference type="EMBL" id="CAK9091368.1"/>
    </source>
</evidence>
<feature type="compositionally biased region" description="Acidic residues" evidence="1">
    <location>
        <begin position="65"/>
        <end position="77"/>
    </location>
</feature>
<sequence length="197" mass="21775">MNFHMLRPIIQHYPYPVPSGYFLTDCILRLDELFDEKMLVGGSSKLQLAAEEGVKLKKLCGAVESSDEEQPDPEESGSDIGEPHDDDEVPEGDGEPAEEDVVAAETSSESTTLRLPGYSRSGESSDSDVVMEAKEADSQRPGAWMSEAYLEFSTRDQAENAVVPAELLYTWWRAGRPSGDKFKNTFSKDDLRCQGVC</sequence>
<reference evidence="2 3" key="1">
    <citation type="submission" date="2024-02" db="EMBL/GenBank/DDBJ databases">
        <authorList>
            <person name="Chen Y."/>
            <person name="Shah S."/>
            <person name="Dougan E. K."/>
            <person name="Thang M."/>
            <person name="Chan C."/>
        </authorList>
    </citation>
    <scope>NUCLEOTIDE SEQUENCE [LARGE SCALE GENOMIC DNA]</scope>
</reference>